<accession>A0A8H5M8C7</accession>
<dbReference type="InterPro" id="IPR039024">
    <property type="entry name" value="RTC4"/>
</dbReference>
<feature type="compositionally biased region" description="Acidic residues" evidence="8">
    <location>
        <begin position="573"/>
        <end position="585"/>
    </location>
</feature>
<evidence type="ECO:0000256" key="2">
    <source>
        <dbReference type="ARBA" id="ARBA00004123"/>
    </source>
</evidence>
<keyword evidence="11" id="KW-1185">Reference proteome</keyword>
<feature type="compositionally biased region" description="Low complexity" evidence="8">
    <location>
        <begin position="46"/>
        <end position="58"/>
    </location>
</feature>
<evidence type="ECO:0000256" key="5">
    <source>
        <dbReference type="ARBA" id="ARBA00015162"/>
    </source>
</evidence>
<protein>
    <recommendedName>
        <fullName evidence="5">Restriction of telomere capping protein 4</fullName>
    </recommendedName>
</protein>
<proteinExistence type="inferred from homology"/>
<reference evidence="10 11" key="1">
    <citation type="journal article" date="2020" name="ISME J.">
        <title>Uncovering the hidden diversity of litter-decomposition mechanisms in mushroom-forming fungi.</title>
        <authorList>
            <person name="Floudas D."/>
            <person name="Bentzer J."/>
            <person name="Ahren D."/>
            <person name="Johansson T."/>
            <person name="Persson P."/>
            <person name="Tunlid A."/>
        </authorList>
    </citation>
    <scope>NUCLEOTIDE SEQUENCE [LARGE SCALE GENOMIC DNA]</scope>
    <source>
        <strain evidence="10 11">CBS 406.79</strain>
    </source>
</reference>
<dbReference type="AlphaFoldDB" id="A0A8H5M8C7"/>
<comment type="subcellular location">
    <subcellularLocation>
        <location evidence="3">Cytoplasm</location>
    </subcellularLocation>
    <subcellularLocation>
        <location evidence="2">Nucleus</location>
    </subcellularLocation>
</comment>
<evidence type="ECO:0000256" key="1">
    <source>
        <dbReference type="ARBA" id="ARBA00002738"/>
    </source>
</evidence>
<evidence type="ECO:0000256" key="3">
    <source>
        <dbReference type="ARBA" id="ARBA00004496"/>
    </source>
</evidence>
<keyword evidence="6" id="KW-0963">Cytoplasm</keyword>
<feature type="domain" description="Restriction of telomere capping protein 4 C-terminal" evidence="9">
    <location>
        <begin position="557"/>
        <end position="728"/>
    </location>
</feature>
<dbReference type="GO" id="GO:0005737">
    <property type="term" value="C:cytoplasm"/>
    <property type="evidence" value="ECO:0007669"/>
    <property type="project" value="UniProtKB-SubCell"/>
</dbReference>
<feature type="compositionally biased region" description="Acidic residues" evidence="8">
    <location>
        <begin position="76"/>
        <end position="87"/>
    </location>
</feature>
<organism evidence="10 11">
    <name type="scientific">Collybiopsis confluens</name>
    <dbReference type="NCBI Taxonomy" id="2823264"/>
    <lineage>
        <taxon>Eukaryota</taxon>
        <taxon>Fungi</taxon>
        <taxon>Dikarya</taxon>
        <taxon>Basidiomycota</taxon>
        <taxon>Agaricomycotina</taxon>
        <taxon>Agaricomycetes</taxon>
        <taxon>Agaricomycetidae</taxon>
        <taxon>Agaricales</taxon>
        <taxon>Marasmiineae</taxon>
        <taxon>Omphalotaceae</taxon>
        <taxon>Collybiopsis</taxon>
    </lineage>
</organism>
<feature type="compositionally biased region" description="Pro residues" evidence="8">
    <location>
        <begin position="249"/>
        <end position="261"/>
    </location>
</feature>
<evidence type="ECO:0000256" key="4">
    <source>
        <dbReference type="ARBA" id="ARBA00009461"/>
    </source>
</evidence>
<feature type="region of interest" description="Disordered" evidence="8">
    <location>
        <begin position="1"/>
        <end position="454"/>
    </location>
</feature>
<feature type="compositionally biased region" description="Low complexity" evidence="8">
    <location>
        <begin position="165"/>
        <end position="188"/>
    </location>
</feature>
<feature type="compositionally biased region" description="Basic and acidic residues" evidence="8">
    <location>
        <begin position="217"/>
        <end position="247"/>
    </location>
</feature>
<keyword evidence="7" id="KW-0539">Nucleus</keyword>
<comment type="caution">
    <text evidence="10">The sequence shown here is derived from an EMBL/GenBank/DDBJ whole genome shotgun (WGS) entry which is preliminary data.</text>
</comment>
<evidence type="ECO:0000256" key="7">
    <source>
        <dbReference type="ARBA" id="ARBA00023242"/>
    </source>
</evidence>
<comment type="similarity">
    <text evidence="4">Belongs to the RTC4 family.</text>
</comment>
<feature type="compositionally biased region" description="Acidic residues" evidence="8">
    <location>
        <begin position="785"/>
        <end position="800"/>
    </location>
</feature>
<feature type="region of interest" description="Disordered" evidence="8">
    <location>
        <begin position="568"/>
        <end position="592"/>
    </location>
</feature>
<evidence type="ECO:0000313" key="10">
    <source>
        <dbReference type="EMBL" id="KAF5384623.1"/>
    </source>
</evidence>
<sequence length="1094" mass="119730">MEGLNNKMLRKGKTFDTDESLRMKRNPNGHGSGQLAEDLGTSGFALQSSQRSRSSSVLSREDQERVKRAKPPIDISDSDEEEADEIDFLSSAAGSDDELTQERETPSHLSAAPFSQDRLQSTSGALKSLRFRKNNSENHNAVSTRTREPATGVLEPKSPNLSNTPRPSSSFLSKPLKSSSRSRLAAKSKVTTKIGSEGDGHGGSGYIDSESSVLDAPDPKGKSRAKGKEKALEKKPLHPVLQKERPRPKAIPKPSAKPLPASPSATASLDSSILFKNPVGGKPLRAATPPETVKRKASHTSKPASFPLAASLSPEHTPKQFPQPVPSKAAGFPVVKSPENTPKRPANRPPLSAFPLSPNESQERSFFGGDRSTLQSPGKKATSKKKKGARSTPAPFPLNSPQGAGSSHRNSAKRVSNRSSDEDDTPSKKRRRDSNLLSSSPPDDLSDDDDLDDNYFYDPSVDASTLCPYCDEPLPPSPTPRLQHLLITIAKKSVPEPRSTNPLGRKAAVGLFINVCQRHRFESKSLPEAEAKGWPKSIEWGLIHERVMKMKDHLEAILENSVFGNAKKSGYGEEGEDDSDSEEDSNWQIRGQSSKKLSSKKLCSSSRARDLCVFWSEAMEEVKIRGTRGAANVKNQFANFEKAQPGYYGELGSILIHQTLYKLFPPESTSPELVSPLSPKQFIERVLLPEVAVRLIMEDKSLNGVSGARKALDILRESTSYGVAMFPDDIGERVEGSSGTGKVRKKKGQERGFSEAVDDDEDSLDLSVADQMVRETARRRRLELEKEEEQEQAELMQEEEEQKRAMRKTRETRSRNGRLEKSTAPIHVSSPQKPKPKPRPKPKAVSGRPNASSHPDAEVDSESEASGSDARSKMLAAQSDDDARMSSDHDLDDMNNMHIDVRDDGEAGEIGRSIQCLDSGNDSDRSMRTAPSSFDQRITRGRKGKERQVDVSPERSPSLEILSHPPSPSSSFDKDATPRGSGSRTAFFPAKSSASMKAGSHLGLDNWSNDPNAAPLDYLKRRNVDSQTNRTATKIMTTRSSRRNAVQGLNEDTADTATMSTDRKGKKTSRMIGRTASETSDPGWLLDDSSQEYL</sequence>
<feature type="compositionally biased region" description="Basic and acidic residues" evidence="8">
    <location>
        <begin position="801"/>
        <end position="821"/>
    </location>
</feature>
<feature type="compositionally biased region" description="Acidic residues" evidence="8">
    <location>
        <begin position="444"/>
        <end position="454"/>
    </location>
</feature>
<feature type="region of interest" description="Disordered" evidence="8">
    <location>
        <begin position="784"/>
        <end position="1011"/>
    </location>
</feature>
<feature type="region of interest" description="Disordered" evidence="8">
    <location>
        <begin position="730"/>
        <end position="769"/>
    </location>
</feature>
<dbReference type="Pfam" id="PF14474">
    <property type="entry name" value="RTC4"/>
    <property type="match status" value="1"/>
</dbReference>
<evidence type="ECO:0000259" key="9">
    <source>
        <dbReference type="SMART" id="SM01312"/>
    </source>
</evidence>
<dbReference type="GO" id="GO:0005634">
    <property type="term" value="C:nucleus"/>
    <property type="evidence" value="ECO:0007669"/>
    <property type="project" value="UniProtKB-SubCell"/>
</dbReference>
<dbReference type="EMBL" id="JAACJN010000042">
    <property type="protein sequence ID" value="KAF5384623.1"/>
    <property type="molecule type" value="Genomic_DNA"/>
</dbReference>
<dbReference type="PANTHER" id="PTHR41391">
    <property type="entry name" value="RESTRICTION OF TELOMERE CAPPING PROTEIN 4"/>
    <property type="match status" value="1"/>
</dbReference>
<dbReference type="SMART" id="SM01312">
    <property type="entry name" value="RTC4"/>
    <property type="match status" value="1"/>
</dbReference>
<feature type="compositionally biased region" description="Low complexity" evidence="8">
    <location>
        <begin position="262"/>
        <end position="273"/>
    </location>
</feature>
<gene>
    <name evidence="10" type="ORF">D9757_007517</name>
</gene>
<dbReference type="PANTHER" id="PTHR41391:SF1">
    <property type="entry name" value="RESTRICTION OF TELOMERE CAPPING PROTEIN 4"/>
    <property type="match status" value="1"/>
</dbReference>
<comment type="function">
    <text evidence="1">May be involved in a process influencing telomere capping.</text>
</comment>
<evidence type="ECO:0000256" key="6">
    <source>
        <dbReference type="ARBA" id="ARBA00022490"/>
    </source>
</evidence>
<feature type="region of interest" description="Disordered" evidence="8">
    <location>
        <begin position="1039"/>
        <end position="1094"/>
    </location>
</feature>
<dbReference type="Proteomes" id="UP000518752">
    <property type="component" value="Unassembled WGS sequence"/>
</dbReference>
<evidence type="ECO:0000256" key="8">
    <source>
        <dbReference type="SAM" id="MobiDB-lite"/>
    </source>
</evidence>
<feature type="compositionally biased region" description="Polar residues" evidence="8">
    <location>
        <begin position="399"/>
        <end position="409"/>
    </location>
</feature>
<feature type="compositionally biased region" description="Basic and acidic residues" evidence="8">
    <location>
        <begin position="13"/>
        <end position="22"/>
    </location>
</feature>
<dbReference type="OrthoDB" id="128308at2759"/>
<dbReference type="InterPro" id="IPR028094">
    <property type="entry name" value="RTC4_C"/>
</dbReference>
<name>A0A8H5M8C7_9AGAR</name>
<evidence type="ECO:0000313" key="11">
    <source>
        <dbReference type="Proteomes" id="UP000518752"/>
    </source>
</evidence>